<dbReference type="InterPro" id="IPR036390">
    <property type="entry name" value="WH_DNA-bd_sf"/>
</dbReference>
<reference evidence="5" key="1">
    <citation type="journal article" date="2020" name="Int. J. Syst. Evol. Microbiol.">
        <title>Capnocytophaga felis sp. nov. isolated from the feline oral cavity.</title>
        <authorList>
            <person name="Suzuki M."/>
            <person name="Umeda K."/>
            <person name="Kimura M."/>
            <person name="Imaoka K."/>
            <person name="Morikawa S."/>
            <person name="Maeda K."/>
        </authorList>
    </citation>
    <scope>NUCLEOTIDE SEQUENCE [LARGE SCALE GENOMIC DNA]</scope>
    <source>
        <strain evidence="5">KC07070</strain>
    </source>
</reference>
<feature type="binding site" evidence="2">
    <location>
        <begin position="267"/>
        <end position="274"/>
    </location>
    <ligand>
        <name>ATP</name>
        <dbReference type="ChEBI" id="CHEBI:30616"/>
    </ligand>
</feature>
<evidence type="ECO:0000256" key="1">
    <source>
        <dbReference type="PIRSR" id="PIRSR640198-1"/>
    </source>
</evidence>
<dbReference type="GO" id="GO:0005524">
    <property type="term" value="F:ATP binding"/>
    <property type="evidence" value="ECO:0007669"/>
    <property type="project" value="UniProtKB-KW"/>
</dbReference>
<dbReference type="InterPro" id="IPR003812">
    <property type="entry name" value="Fido"/>
</dbReference>
<name>A0A5M4B7R9_9FLAO</name>
<dbReference type="EMBL" id="BLBC01000005">
    <property type="protein sequence ID" value="GET45633.1"/>
    <property type="molecule type" value="Genomic_DNA"/>
</dbReference>
<gene>
    <name evidence="4" type="ORF">RCZ01_09350</name>
</gene>
<dbReference type="Gene3D" id="1.10.3290.10">
    <property type="entry name" value="Fido-like domain"/>
    <property type="match status" value="1"/>
</dbReference>
<sequence length="438" mass="51667">MLEKAPFFDIKNTDTASISLMVEAENEGILKKIQDDYLYWDKIKYKKTNLPTEKLWGIIKRYRFIKSKFVKFGNYQFSYVITDYIQKNLHFFDMYFGGILGSNIGIADTDKNKFIISSLIEESISSSQMEGANTTRQKAKKMIQQQKKPKNKSEQMIFNNFLAMKYIVANKEQEISLENFLYLHKLLTNDTLDNELYEGKLRDTNDIYVVNYSNSEVVHTPPCFTEISDLLDDLFTFFNKDDKNFIHPILKACILHFMLGWIHPFVDGNGRTARAIFYWYMLKKGYWLTEYLTISKVIKNTKNQYEKAYLYTEIDDNDLSYFITYHIKAMEKSFEELKQYIAKKQKQVMQSAQFLKIGGVNERMAEILKIFSDDADRIMTIKEVESRFQVSNYTARTDLKTLSEMGFLEIIHVNKKRQNFIKSDNFEAILKKLLTKNK</sequence>
<evidence type="ECO:0000313" key="5">
    <source>
        <dbReference type="Proteomes" id="UP000398217"/>
    </source>
</evidence>
<proteinExistence type="predicted"/>
<evidence type="ECO:0000256" key="2">
    <source>
        <dbReference type="PIRSR" id="PIRSR640198-2"/>
    </source>
</evidence>
<dbReference type="OrthoDB" id="9814400at2"/>
<dbReference type="SUPFAM" id="SSF140931">
    <property type="entry name" value="Fic-like"/>
    <property type="match status" value="1"/>
</dbReference>
<dbReference type="PANTHER" id="PTHR13504">
    <property type="entry name" value="FIDO DOMAIN-CONTAINING PROTEIN DDB_G0283145"/>
    <property type="match status" value="1"/>
</dbReference>
<keyword evidence="5" id="KW-1185">Reference proteome</keyword>
<keyword evidence="2" id="KW-0067">ATP-binding</keyword>
<feature type="domain" description="Fido" evidence="3">
    <location>
        <begin position="175"/>
        <end position="328"/>
    </location>
</feature>
<dbReference type="InterPro" id="IPR040198">
    <property type="entry name" value="Fido_containing"/>
</dbReference>
<keyword evidence="2" id="KW-0547">Nucleotide-binding</keyword>
<dbReference type="InterPro" id="IPR036597">
    <property type="entry name" value="Fido-like_dom_sf"/>
</dbReference>
<dbReference type="Pfam" id="PF02661">
    <property type="entry name" value="Fic"/>
    <property type="match status" value="1"/>
</dbReference>
<dbReference type="PANTHER" id="PTHR13504:SF38">
    <property type="entry name" value="FIDO DOMAIN-CONTAINING PROTEIN"/>
    <property type="match status" value="1"/>
</dbReference>
<feature type="binding site" evidence="2">
    <location>
        <begin position="209"/>
        <end position="219"/>
    </location>
    <ligand>
        <name>ATP</name>
        <dbReference type="ChEBI" id="CHEBI:30616"/>
    </ligand>
</feature>
<accession>A0A5M4B7R9</accession>
<dbReference type="SUPFAM" id="SSF46785">
    <property type="entry name" value="Winged helix' DNA-binding domain"/>
    <property type="match status" value="1"/>
</dbReference>
<dbReference type="PROSITE" id="PS51459">
    <property type="entry name" value="FIDO"/>
    <property type="match status" value="1"/>
</dbReference>
<protein>
    <submittedName>
        <fullName evidence="4">Transposase</fullName>
    </submittedName>
</protein>
<evidence type="ECO:0000259" key="3">
    <source>
        <dbReference type="PROSITE" id="PS51459"/>
    </source>
</evidence>
<dbReference type="Proteomes" id="UP000398217">
    <property type="component" value="Unassembled WGS sequence"/>
</dbReference>
<feature type="active site" evidence="1">
    <location>
        <position position="263"/>
    </location>
</feature>
<comment type="caution">
    <text evidence="4">The sequence shown here is derived from an EMBL/GenBank/DDBJ whole genome shotgun (WGS) entry which is preliminary data.</text>
</comment>
<evidence type="ECO:0000313" key="4">
    <source>
        <dbReference type="EMBL" id="GET45633.1"/>
    </source>
</evidence>
<dbReference type="RefSeq" id="WP_155284271.1">
    <property type="nucleotide sequence ID" value="NZ_BLBC01000005.1"/>
</dbReference>
<organism evidence="4 5">
    <name type="scientific">Capnocytophaga felis</name>
    <dbReference type="NCBI Taxonomy" id="2267611"/>
    <lineage>
        <taxon>Bacteria</taxon>
        <taxon>Pseudomonadati</taxon>
        <taxon>Bacteroidota</taxon>
        <taxon>Flavobacteriia</taxon>
        <taxon>Flavobacteriales</taxon>
        <taxon>Flavobacteriaceae</taxon>
        <taxon>Capnocytophaga</taxon>
    </lineage>
</organism>
<dbReference type="AlphaFoldDB" id="A0A5M4B7R9"/>